<dbReference type="Proteomes" id="UP000306402">
    <property type="component" value="Unassembled WGS sequence"/>
</dbReference>
<name>A0A5R9L2C4_9BACT</name>
<protein>
    <submittedName>
        <fullName evidence="1">Uncharacterized protein</fullName>
    </submittedName>
</protein>
<gene>
    <name evidence="1" type="ORF">FEN17_03430</name>
</gene>
<evidence type="ECO:0000313" key="1">
    <source>
        <dbReference type="EMBL" id="TLV02683.1"/>
    </source>
</evidence>
<sequence length="295" mass="34116">MTFIKLLFLFILITLMQHHGIINRTGKKEGASLKNRVLPDSNLSGQKLVEGTWRLVGVSKDESALIFPYRDRERAGSGDSKEMLFSFFQDSTFTQIGTKGEYVPGRWAFDDKTQSVFFTQGRNTQEIPLSFDKAANGMRFMSIELNNLQVLSLAENGKPVLKYEDDPFYYTQNKWRTKPTQPESKKQIKLRLLNYILHTAQVLKAAQIRKQRQVSLEFSQGIIQLYNVGIGIVKKDKIPATWVDSFYSHEDAMKAYDIFEDYLITARHKKFNTGKWVQDDYNILIDIHNGLIKRK</sequence>
<proteinExistence type="predicted"/>
<organism evidence="1 2">
    <name type="scientific">Dyadobacter luticola</name>
    <dbReference type="NCBI Taxonomy" id="1979387"/>
    <lineage>
        <taxon>Bacteria</taxon>
        <taxon>Pseudomonadati</taxon>
        <taxon>Bacteroidota</taxon>
        <taxon>Cytophagia</taxon>
        <taxon>Cytophagales</taxon>
        <taxon>Spirosomataceae</taxon>
        <taxon>Dyadobacter</taxon>
    </lineage>
</organism>
<keyword evidence="2" id="KW-1185">Reference proteome</keyword>
<dbReference type="AlphaFoldDB" id="A0A5R9L2C4"/>
<comment type="caution">
    <text evidence="1">The sequence shown here is derived from an EMBL/GenBank/DDBJ whole genome shotgun (WGS) entry which is preliminary data.</text>
</comment>
<dbReference type="OrthoDB" id="947938at2"/>
<reference evidence="1 2" key="1">
    <citation type="submission" date="2019-05" db="EMBL/GenBank/DDBJ databases">
        <authorList>
            <person name="Qu J.-H."/>
        </authorList>
    </citation>
    <scope>NUCLEOTIDE SEQUENCE [LARGE SCALE GENOMIC DNA]</scope>
    <source>
        <strain evidence="1 2">T17</strain>
    </source>
</reference>
<accession>A0A5R9L2C4</accession>
<dbReference type="EMBL" id="VCEJ01000002">
    <property type="protein sequence ID" value="TLV02683.1"/>
    <property type="molecule type" value="Genomic_DNA"/>
</dbReference>
<dbReference type="RefSeq" id="WP_138363893.1">
    <property type="nucleotide sequence ID" value="NZ_VCEJ01000002.1"/>
</dbReference>
<evidence type="ECO:0000313" key="2">
    <source>
        <dbReference type="Proteomes" id="UP000306402"/>
    </source>
</evidence>